<dbReference type="GO" id="GO:0046081">
    <property type="term" value="P:dUTP catabolic process"/>
    <property type="evidence" value="ECO:0007669"/>
    <property type="project" value="UniProtKB-UniRule"/>
</dbReference>
<evidence type="ECO:0000313" key="14">
    <source>
        <dbReference type="EMBL" id="PSC74089.1"/>
    </source>
</evidence>
<evidence type="ECO:0000256" key="7">
    <source>
        <dbReference type="ARBA" id="ARBA00022842"/>
    </source>
</evidence>
<accession>A0A2P6VJ24</accession>
<dbReference type="GO" id="GO:0004170">
    <property type="term" value="F:dUTP diphosphatase activity"/>
    <property type="evidence" value="ECO:0007669"/>
    <property type="project" value="UniProtKB-UniRule"/>
</dbReference>
<dbReference type="SUPFAM" id="SSF51283">
    <property type="entry name" value="dUTPase-like"/>
    <property type="match status" value="1"/>
</dbReference>
<evidence type="ECO:0000256" key="5">
    <source>
        <dbReference type="ARBA" id="ARBA00021732"/>
    </source>
</evidence>
<evidence type="ECO:0000259" key="13">
    <source>
        <dbReference type="Pfam" id="PF00692"/>
    </source>
</evidence>
<feature type="region of interest" description="Disordered" evidence="12">
    <location>
        <begin position="1"/>
        <end position="36"/>
    </location>
</feature>
<comment type="pathway">
    <text evidence="2 11">Pyrimidine metabolism; dUMP biosynthesis; dUMP from dCTP (dUTP route): step 2/2.</text>
</comment>
<dbReference type="Proteomes" id="UP000239649">
    <property type="component" value="Unassembled WGS sequence"/>
</dbReference>
<dbReference type="Gene3D" id="2.70.40.10">
    <property type="match status" value="1"/>
</dbReference>
<dbReference type="InterPro" id="IPR008181">
    <property type="entry name" value="dUTPase"/>
</dbReference>
<evidence type="ECO:0000313" key="15">
    <source>
        <dbReference type="Proteomes" id="UP000239649"/>
    </source>
</evidence>
<dbReference type="InterPro" id="IPR029054">
    <property type="entry name" value="dUTPase-like"/>
</dbReference>
<dbReference type="EC" id="3.6.1.23" evidence="4 11"/>
<dbReference type="OrthoDB" id="10261072at2759"/>
<evidence type="ECO:0000256" key="8">
    <source>
        <dbReference type="ARBA" id="ARBA00023080"/>
    </source>
</evidence>
<organism evidence="14 15">
    <name type="scientific">Micractinium conductrix</name>
    <dbReference type="NCBI Taxonomy" id="554055"/>
    <lineage>
        <taxon>Eukaryota</taxon>
        <taxon>Viridiplantae</taxon>
        <taxon>Chlorophyta</taxon>
        <taxon>core chlorophytes</taxon>
        <taxon>Trebouxiophyceae</taxon>
        <taxon>Chlorellales</taxon>
        <taxon>Chlorellaceae</taxon>
        <taxon>Chlorella clade</taxon>
        <taxon>Micractinium</taxon>
    </lineage>
</organism>
<evidence type="ECO:0000256" key="9">
    <source>
        <dbReference type="ARBA" id="ARBA00030698"/>
    </source>
</evidence>
<comment type="catalytic activity">
    <reaction evidence="10 11">
        <text>dUTP + H2O = dUMP + diphosphate + H(+)</text>
        <dbReference type="Rhea" id="RHEA:10248"/>
        <dbReference type="ChEBI" id="CHEBI:15377"/>
        <dbReference type="ChEBI" id="CHEBI:15378"/>
        <dbReference type="ChEBI" id="CHEBI:33019"/>
        <dbReference type="ChEBI" id="CHEBI:61555"/>
        <dbReference type="ChEBI" id="CHEBI:246422"/>
        <dbReference type="EC" id="3.6.1.23"/>
    </reaction>
</comment>
<feature type="domain" description="dUTPase-like" evidence="13">
    <location>
        <begin position="48"/>
        <end position="175"/>
    </location>
</feature>
<keyword evidence="7 11" id="KW-0460">Magnesium</keyword>
<comment type="cofactor">
    <cofactor evidence="1 11">
        <name>Mg(2+)</name>
        <dbReference type="ChEBI" id="CHEBI:18420"/>
    </cofactor>
</comment>
<dbReference type="InterPro" id="IPR036157">
    <property type="entry name" value="dUTPase-like_sf"/>
</dbReference>
<evidence type="ECO:0000256" key="10">
    <source>
        <dbReference type="ARBA" id="ARBA00047686"/>
    </source>
</evidence>
<dbReference type="STRING" id="554055.A0A2P6VJ24"/>
<evidence type="ECO:0000256" key="4">
    <source>
        <dbReference type="ARBA" id="ARBA00012379"/>
    </source>
</evidence>
<dbReference type="AlphaFoldDB" id="A0A2P6VJ24"/>
<dbReference type="PANTHER" id="PTHR11241:SF0">
    <property type="entry name" value="DEOXYURIDINE 5'-TRIPHOSPHATE NUCLEOTIDOHYDROLASE"/>
    <property type="match status" value="1"/>
</dbReference>
<keyword evidence="15" id="KW-1185">Reference proteome</keyword>
<evidence type="ECO:0000256" key="1">
    <source>
        <dbReference type="ARBA" id="ARBA00001946"/>
    </source>
</evidence>
<gene>
    <name evidence="14" type="ORF">C2E20_2738</name>
</gene>
<evidence type="ECO:0000256" key="2">
    <source>
        <dbReference type="ARBA" id="ARBA00005142"/>
    </source>
</evidence>
<keyword evidence="6 11" id="KW-0378">Hydrolase</keyword>
<comment type="caution">
    <text evidence="14">The sequence shown here is derived from an EMBL/GenBank/DDBJ whole genome shotgun (WGS) entry which is preliminary data.</text>
</comment>
<reference evidence="14 15" key="1">
    <citation type="journal article" date="2018" name="Plant J.">
        <title>Genome sequences of Chlorella sorokiniana UTEX 1602 and Micractinium conductrix SAG 241.80: implications to maltose excretion by a green alga.</title>
        <authorList>
            <person name="Arriola M.B."/>
            <person name="Velmurugan N."/>
            <person name="Zhang Y."/>
            <person name="Plunkett M.H."/>
            <person name="Hondzo H."/>
            <person name="Barney B.M."/>
        </authorList>
    </citation>
    <scope>NUCLEOTIDE SEQUENCE [LARGE SCALE GENOMIC DNA]</scope>
    <source>
        <strain evidence="14 15">SAG 241.80</strain>
    </source>
</reference>
<keyword evidence="8 11" id="KW-0546">Nucleotide metabolism</keyword>
<evidence type="ECO:0000256" key="6">
    <source>
        <dbReference type="ARBA" id="ARBA00022801"/>
    </source>
</evidence>
<keyword evidence="11" id="KW-0479">Metal-binding</keyword>
<protein>
    <recommendedName>
        <fullName evidence="5 11">Deoxyuridine 5'-triphosphate nucleotidohydrolase</fullName>
        <shortName evidence="11">dUTPase</shortName>
        <ecNumber evidence="4 11">3.6.1.23</ecNumber>
    </recommendedName>
    <alternativeName>
        <fullName evidence="9 11">dUTP pyrophosphatase</fullName>
    </alternativeName>
</protein>
<comment type="function">
    <text evidence="11">Involved in nucleotide metabolism via production of dUMP, the immediate precursor of thymidine nucleotides, and decreases the intracellular concentration of dUTP so that uracil cannot be incorporated into DNA.</text>
</comment>
<dbReference type="GO" id="GO:0006226">
    <property type="term" value="P:dUMP biosynthetic process"/>
    <property type="evidence" value="ECO:0007669"/>
    <property type="project" value="UniProtKB-UniRule"/>
</dbReference>
<dbReference type="NCBIfam" id="TIGR00576">
    <property type="entry name" value="dut"/>
    <property type="match status" value="1"/>
</dbReference>
<evidence type="ECO:0000256" key="3">
    <source>
        <dbReference type="ARBA" id="ARBA00006581"/>
    </source>
</evidence>
<dbReference type="EMBL" id="LHPF02000005">
    <property type="protein sequence ID" value="PSC74089.1"/>
    <property type="molecule type" value="Genomic_DNA"/>
</dbReference>
<comment type="similarity">
    <text evidence="3 11">Belongs to the dUTPase family.</text>
</comment>
<name>A0A2P6VJ24_9CHLO</name>
<dbReference type="GO" id="GO:0000287">
    <property type="term" value="F:magnesium ion binding"/>
    <property type="evidence" value="ECO:0007669"/>
    <property type="project" value="UniProtKB-UniRule"/>
</dbReference>
<dbReference type="CDD" id="cd07557">
    <property type="entry name" value="trimeric_dUTPase"/>
    <property type="match status" value="1"/>
</dbReference>
<dbReference type="PANTHER" id="PTHR11241">
    <property type="entry name" value="DEOXYURIDINE 5'-TRIPHOSPHATE NUCLEOTIDOHYDROLASE"/>
    <property type="match status" value="1"/>
</dbReference>
<dbReference type="Pfam" id="PF00692">
    <property type="entry name" value="dUTPase"/>
    <property type="match status" value="1"/>
</dbReference>
<dbReference type="UniPathway" id="UPA00610">
    <property type="reaction ID" value="UER00666"/>
</dbReference>
<evidence type="ECO:0000256" key="11">
    <source>
        <dbReference type="RuleBase" id="RU367024"/>
    </source>
</evidence>
<dbReference type="NCBIfam" id="NF001862">
    <property type="entry name" value="PRK00601.1"/>
    <property type="match status" value="1"/>
</dbReference>
<proteinExistence type="inferred from homology"/>
<evidence type="ECO:0000256" key="12">
    <source>
        <dbReference type="SAM" id="MobiDB-lite"/>
    </source>
</evidence>
<dbReference type="InterPro" id="IPR033704">
    <property type="entry name" value="dUTPase_trimeric"/>
</dbReference>
<sequence length="178" mass="18346">MSSSTLAATGRENVPAGAEPATKVARTEGPGSSPAGELLRVRRLNEHALLPKRGSAGAAGYDLASCEDTEVPARGRAVVKTGLQIAIPPGTYARVAARSGLAVKHFIDTGAGVVDEDYRGEVGVVLFNHSDAPFPVKRGDRIAQLILERIATPQVAEVESLDDTQRGAGGYGSTGVAS</sequence>
<dbReference type="FunFam" id="2.70.40.10:FF:000004">
    <property type="entry name" value="Deoxyuridine triphosphatase"/>
    <property type="match status" value="1"/>
</dbReference>